<organism evidence="2 3">
    <name type="scientific">Paenibacillus silagei</name>
    <dbReference type="NCBI Taxonomy" id="1670801"/>
    <lineage>
        <taxon>Bacteria</taxon>
        <taxon>Bacillati</taxon>
        <taxon>Bacillota</taxon>
        <taxon>Bacilli</taxon>
        <taxon>Bacillales</taxon>
        <taxon>Paenibacillaceae</taxon>
        <taxon>Paenibacillus</taxon>
    </lineage>
</organism>
<dbReference type="SUPFAM" id="SSF53850">
    <property type="entry name" value="Periplasmic binding protein-like II"/>
    <property type="match status" value="1"/>
</dbReference>
<reference evidence="2 3" key="1">
    <citation type="submission" date="2021-03" db="EMBL/GenBank/DDBJ databases">
        <title>Genomic Encyclopedia of Type Strains, Phase IV (KMG-IV): sequencing the most valuable type-strain genomes for metagenomic binning, comparative biology and taxonomic classification.</title>
        <authorList>
            <person name="Goeker M."/>
        </authorList>
    </citation>
    <scope>NUCLEOTIDE SEQUENCE [LARGE SCALE GENOMIC DNA]</scope>
    <source>
        <strain evidence="2 3">DSM 101953</strain>
    </source>
</reference>
<dbReference type="PANTHER" id="PTHR43649">
    <property type="entry name" value="ARABINOSE-BINDING PROTEIN-RELATED"/>
    <property type="match status" value="1"/>
</dbReference>
<dbReference type="RefSeq" id="WP_209870897.1">
    <property type="nucleotide sequence ID" value="NZ_JAGGLV010000003.1"/>
</dbReference>
<keyword evidence="1" id="KW-0732">Signal</keyword>
<dbReference type="PANTHER" id="PTHR43649:SF14">
    <property type="entry name" value="BLR3389 PROTEIN"/>
    <property type="match status" value="1"/>
</dbReference>
<evidence type="ECO:0000313" key="3">
    <source>
        <dbReference type="Proteomes" id="UP000773462"/>
    </source>
</evidence>
<dbReference type="EMBL" id="JAGGLV010000003">
    <property type="protein sequence ID" value="MBP2111288.1"/>
    <property type="molecule type" value="Genomic_DNA"/>
</dbReference>
<proteinExistence type="predicted"/>
<gene>
    <name evidence="2" type="ORF">J2Z70_001429</name>
</gene>
<feature type="signal peptide" evidence="1">
    <location>
        <begin position="1"/>
        <end position="21"/>
    </location>
</feature>
<dbReference type="InterPro" id="IPR006059">
    <property type="entry name" value="SBP"/>
</dbReference>
<evidence type="ECO:0000313" key="2">
    <source>
        <dbReference type="EMBL" id="MBP2111288.1"/>
    </source>
</evidence>
<comment type="caution">
    <text evidence="2">The sequence shown here is derived from an EMBL/GenBank/DDBJ whole genome shotgun (WGS) entry which is preliminary data.</text>
</comment>
<evidence type="ECO:0000256" key="1">
    <source>
        <dbReference type="SAM" id="SignalP"/>
    </source>
</evidence>
<dbReference type="InterPro" id="IPR050490">
    <property type="entry name" value="Bact_solute-bd_prot1"/>
</dbReference>
<dbReference type="Pfam" id="PF01547">
    <property type="entry name" value="SBP_bac_1"/>
    <property type="match status" value="1"/>
</dbReference>
<sequence length="431" mass="46477">MFGKKLGVVAASIALSSVVLSACGGANGNEGATQNQDAKPAEGKESVSLWMFDADPMYQAAAEATAAEVGVDLNYEYIQDETYKTKISVALAANELPDVFQQHAGKSYRTPVLQSKTVAPLNDTLDSTGLGAKFLDNQLVKEEDGNIYSVPSNISTTLVFYYNKKLMSDLGATPPATWDDLQALVTKAEAKGIIPIALGGKERWQGDLLYNMLVARQDVNAFDNAIKGDAKFTDAPFVDAAKQVATLVSSNAFQKGFLGSAYLDAQELFKNDKALIWIDGSFNFGALSKAMGDNLGYIAFPKTGVEDVYSATIGFQNSAAPYSLFVNNSSKHVGKAKEFAIKLSLKLNDEFVRKGLPGYAASEVKSESQNEQLSAYATDISKTAKTQAMWFGLLSADTGQEYRDMTQQLYGGNLTPEEYTAQLETLLRSAE</sequence>
<dbReference type="PROSITE" id="PS51257">
    <property type="entry name" value="PROKAR_LIPOPROTEIN"/>
    <property type="match status" value="1"/>
</dbReference>
<keyword evidence="3" id="KW-1185">Reference proteome</keyword>
<protein>
    <submittedName>
        <fullName evidence="2">Raffinose/stachyose/melibiose transport system substrate-binding protein</fullName>
    </submittedName>
</protein>
<dbReference type="Proteomes" id="UP000773462">
    <property type="component" value="Unassembled WGS sequence"/>
</dbReference>
<name>A0ABS4NML1_9BACL</name>
<accession>A0ABS4NML1</accession>
<feature type="chain" id="PRO_5046623376" evidence="1">
    <location>
        <begin position="22"/>
        <end position="431"/>
    </location>
</feature>
<dbReference type="Gene3D" id="3.40.190.10">
    <property type="entry name" value="Periplasmic binding protein-like II"/>
    <property type="match status" value="2"/>
</dbReference>